<name>A0A080Z0E7_PHYNI</name>
<reference evidence="1 2" key="1">
    <citation type="submission" date="2013-11" db="EMBL/GenBank/DDBJ databases">
        <title>The Genome Sequence of Phytophthora parasitica P1976.</title>
        <authorList>
            <consortium name="The Broad Institute Genomics Platform"/>
            <person name="Russ C."/>
            <person name="Tyler B."/>
            <person name="Panabieres F."/>
            <person name="Shan W."/>
            <person name="Tripathy S."/>
            <person name="Grunwald N."/>
            <person name="Machado M."/>
            <person name="Johnson C.S."/>
            <person name="Walker B."/>
            <person name="Young S."/>
            <person name="Zeng Q."/>
            <person name="Gargeya S."/>
            <person name="Fitzgerald M."/>
            <person name="Haas B."/>
            <person name="Abouelleil A."/>
            <person name="Allen A.W."/>
            <person name="Alvarado L."/>
            <person name="Arachchi H.M."/>
            <person name="Berlin A.M."/>
            <person name="Chapman S.B."/>
            <person name="Gainer-Dewar J."/>
            <person name="Goldberg J."/>
            <person name="Griggs A."/>
            <person name="Gujja S."/>
            <person name="Hansen M."/>
            <person name="Howarth C."/>
            <person name="Imamovic A."/>
            <person name="Ireland A."/>
            <person name="Larimer J."/>
            <person name="McCowan C."/>
            <person name="Murphy C."/>
            <person name="Pearson M."/>
            <person name="Poon T.W."/>
            <person name="Priest M."/>
            <person name="Roberts A."/>
            <person name="Saif S."/>
            <person name="Shea T."/>
            <person name="Sisk P."/>
            <person name="Sykes S."/>
            <person name="Wortman J."/>
            <person name="Nusbaum C."/>
            <person name="Birren B."/>
        </authorList>
    </citation>
    <scope>NUCLEOTIDE SEQUENCE [LARGE SCALE GENOMIC DNA]</scope>
    <source>
        <strain evidence="1 2">P1976</strain>
    </source>
</reference>
<organism evidence="1 2">
    <name type="scientific">Phytophthora nicotianae P1976</name>
    <dbReference type="NCBI Taxonomy" id="1317066"/>
    <lineage>
        <taxon>Eukaryota</taxon>
        <taxon>Sar</taxon>
        <taxon>Stramenopiles</taxon>
        <taxon>Oomycota</taxon>
        <taxon>Peronosporomycetes</taxon>
        <taxon>Peronosporales</taxon>
        <taxon>Peronosporaceae</taxon>
        <taxon>Phytophthora</taxon>
    </lineage>
</organism>
<dbReference type="EMBL" id="ANJA01004002">
    <property type="protein sequence ID" value="ETO60108.1"/>
    <property type="molecule type" value="Genomic_DNA"/>
</dbReference>
<evidence type="ECO:0000313" key="1">
    <source>
        <dbReference type="EMBL" id="ETO60108.1"/>
    </source>
</evidence>
<protein>
    <submittedName>
        <fullName evidence="1">Uncharacterized protein</fullName>
    </submittedName>
</protein>
<comment type="caution">
    <text evidence="1">The sequence shown here is derived from an EMBL/GenBank/DDBJ whole genome shotgun (WGS) entry which is preliminary data.</text>
</comment>
<gene>
    <name evidence="1" type="ORF">F444_21647</name>
</gene>
<dbReference type="AlphaFoldDB" id="A0A080Z0E7"/>
<evidence type="ECO:0000313" key="2">
    <source>
        <dbReference type="Proteomes" id="UP000028582"/>
    </source>
</evidence>
<dbReference type="Proteomes" id="UP000028582">
    <property type="component" value="Unassembled WGS sequence"/>
</dbReference>
<sequence length="288" mass="31256">MNGAWLKYWSSVSRCVLRSVQVALSQCVLWSLRVAVALVTVRVVCRMGVVVRVRVELGSRSRWISMQLGQPQWQRFDVVQSEDADASRSIRPVLEERTVGVAGVVHEPAQVSASGCVDKDGPAIGGGVADLNGVIWVVASLFLPGIDQIANIFNDEGAPVYATRCNDTNSTGGSKELKWICLDEAIATPDVIGAAPVVTHCVGADVVAARSTVAHADLRAHTGLESGVREPRVPFRTTGINDGANWGYGEWPFLQYDDVLRGTDPRPRRLHTVGLWAVSKMYYNVNGF</sequence>
<proteinExistence type="predicted"/>
<accession>A0A080Z0E7</accession>